<evidence type="ECO:0000313" key="2">
    <source>
        <dbReference type="EMBL" id="CAL1677921.1"/>
    </source>
</evidence>
<dbReference type="EMBL" id="OZ034836">
    <property type="protein sequence ID" value="CAL1677921.1"/>
    <property type="molecule type" value="Genomic_DNA"/>
</dbReference>
<keyword evidence="1" id="KW-0472">Membrane</keyword>
<gene>
    <name evidence="2" type="ORF">LPLAT_LOCUS3854</name>
</gene>
<keyword evidence="1" id="KW-1133">Transmembrane helix</keyword>
<keyword evidence="3" id="KW-1185">Reference proteome</keyword>
<evidence type="ECO:0000313" key="3">
    <source>
        <dbReference type="Proteomes" id="UP001497644"/>
    </source>
</evidence>
<dbReference type="AlphaFoldDB" id="A0AAV2NEV9"/>
<reference evidence="2" key="1">
    <citation type="submission" date="2024-04" db="EMBL/GenBank/DDBJ databases">
        <authorList>
            <consortium name="Molecular Ecology Group"/>
        </authorList>
    </citation>
    <scope>NUCLEOTIDE SEQUENCE</scope>
</reference>
<evidence type="ECO:0000256" key="1">
    <source>
        <dbReference type="SAM" id="Phobius"/>
    </source>
</evidence>
<dbReference type="Proteomes" id="UP001497644">
    <property type="component" value="Chromosome 13"/>
</dbReference>
<accession>A0AAV2NEV9</accession>
<sequence>MRRPDSTDRFRTIMPISIDSRKRSPTGPIKKSTDLCKRSAFYWKTQPDTGHSTIIAGIIDCRAKQEARKCPVINVIDCDYSLVILFLYSIILLPRAGKSSGDYLEKKIDKQRLQLHSYNPLFVILLP</sequence>
<proteinExistence type="predicted"/>
<organism evidence="2 3">
    <name type="scientific">Lasius platythorax</name>
    <dbReference type="NCBI Taxonomy" id="488582"/>
    <lineage>
        <taxon>Eukaryota</taxon>
        <taxon>Metazoa</taxon>
        <taxon>Ecdysozoa</taxon>
        <taxon>Arthropoda</taxon>
        <taxon>Hexapoda</taxon>
        <taxon>Insecta</taxon>
        <taxon>Pterygota</taxon>
        <taxon>Neoptera</taxon>
        <taxon>Endopterygota</taxon>
        <taxon>Hymenoptera</taxon>
        <taxon>Apocrita</taxon>
        <taxon>Aculeata</taxon>
        <taxon>Formicoidea</taxon>
        <taxon>Formicidae</taxon>
        <taxon>Formicinae</taxon>
        <taxon>Lasius</taxon>
        <taxon>Lasius</taxon>
    </lineage>
</organism>
<name>A0AAV2NEV9_9HYME</name>
<protein>
    <submittedName>
        <fullName evidence="2">Uncharacterized protein</fullName>
    </submittedName>
</protein>
<keyword evidence="1" id="KW-0812">Transmembrane</keyword>
<feature type="transmembrane region" description="Helical" evidence="1">
    <location>
        <begin position="72"/>
        <end position="93"/>
    </location>
</feature>